<accession>A0A1B6LE67</accession>
<evidence type="ECO:0000256" key="1">
    <source>
        <dbReference type="SAM" id="Phobius"/>
    </source>
</evidence>
<dbReference type="EMBL" id="GEBQ01017994">
    <property type="protein sequence ID" value="JAT21983.1"/>
    <property type="molecule type" value="Transcribed_RNA"/>
</dbReference>
<feature type="transmembrane region" description="Helical" evidence="1">
    <location>
        <begin position="152"/>
        <end position="173"/>
    </location>
</feature>
<keyword evidence="1" id="KW-0812">Transmembrane</keyword>
<proteinExistence type="predicted"/>
<evidence type="ECO:0000313" key="2">
    <source>
        <dbReference type="EMBL" id="JAT21983.1"/>
    </source>
</evidence>
<gene>
    <name evidence="2" type="ORF">g.43996</name>
</gene>
<reference evidence="2" key="1">
    <citation type="submission" date="2015-11" db="EMBL/GenBank/DDBJ databases">
        <title>De novo transcriptome assembly of four potential Pierce s Disease insect vectors from Arizona vineyards.</title>
        <authorList>
            <person name="Tassone E.E."/>
        </authorList>
    </citation>
    <scope>NUCLEOTIDE SEQUENCE</scope>
</reference>
<keyword evidence="1" id="KW-1133">Transmembrane helix</keyword>
<organism evidence="2">
    <name type="scientific">Graphocephala atropunctata</name>
    <dbReference type="NCBI Taxonomy" id="36148"/>
    <lineage>
        <taxon>Eukaryota</taxon>
        <taxon>Metazoa</taxon>
        <taxon>Ecdysozoa</taxon>
        <taxon>Arthropoda</taxon>
        <taxon>Hexapoda</taxon>
        <taxon>Insecta</taxon>
        <taxon>Pterygota</taxon>
        <taxon>Neoptera</taxon>
        <taxon>Paraneoptera</taxon>
        <taxon>Hemiptera</taxon>
        <taxon>Auchenorrhyncha</taxon>
        <taxon>Membracoidea</taxon>
        <taxon>Cicadellidae</taxon>
        <taxon>Cicadellinae</taxon>
        <taxon>Cicadellini</taxon>
        <taxon>Graphocephala</taxon>
    </lineage>
</organism>
<sequence>GLPLPSCRFRCYRMFKKAYCDESKMRCKCQYDTTYDSSYYNALLNRRPEQVVLRSSGAFNKLDLDSAVMPTLQVPQPTQSKDISNTESVVNNDTTQDKPNSIVLLVIHLKKTFHFDVNNEVDPPAEIVPEIADLTDSRVDVESMVTDGWSTLYYLCLLVVIVLCCLVVVKLLVAHRKEFGGMNINHDSDKEPILEKS</sequence>
<keyword evidence="1" id="KW-0472">Membrane</keyword>
<feature type="non-terminal residue" evidence="2">
    <location>
        <position position="1"/>
    </location>
</feature>
<dbReference type="AlphaFoldDB" id="A0A1B6LE67"/>
<protein>
    <submittedName>
        <fullName evidence="2">Uncharacterized protein</fullName>
    </submittedName>
</protein>
<name>A0A1B6LE67_9HEMI</name>